<proteinExistence type="predicted"/>
<reference evidence="5" key="2">
    <citation type="submission" date="2017-05" db="UniProtKB">
        <authorList>
            <consortium name="EnsemblMetazoa"/>
        </authorList>
    </citation>
    <scope>IDENTIFICATION</scope>
</reference>
<dbReference type="Proteomes" id="UP000007879">
    <property type="component" value="Unassembled WGS sequence"/>
</dbReference>
<evidence type="ECO:0000313" key="5">
    <source>
        <dbReference type="EnsemblMetazoa" id="Aqu2.1.33486_001"/>
    </source>
</evidence>
<dbReference type="InterPro" id="IPR005225">
    <property type="entry name" value="Small_GTP-bd"/>
</dbReference>
<dbReference type="SUPFAM" id="SSF52540">
    <property type="entry name" value="P-loop containing nucleoside triphosphate hydrolases"/>
    <property type="match status" value="1"/>
</dbReference>
<gene>
    <name evidence="5" type="primary">105312539</name>
</gene>
<dbReference type="SMART" id="SM00173">
    <property type="entry name" value="RAS"/>
    <property type="match status" value="1"/>
</dbReference>
<sequence>MDRRSSDTVARNPNRDQLTGESRNSWRRSFDTESEASGHASREGRELVDQPQQNPSSSEYQSPLVFVESLVVRPDLTFKILIVGNPYVGKSCFLMRLCTGTFTARYASTIGVDFYSRLIKHEDQIISLQLWDTAGQERFQSVTRAYYRGAHGVILMYDVTSEDSFVAVKSWINSIRENMQGLPPALLLVGNKVDLDDYSKREVPFDTGETFAKIYKANFIETSAKTGFNVGHACLSLVNLLVEDCNDQTISSQGGYSPLPKKQKSCCSH</sequence>
<dbReference type="PROSITE" id="PS51420">
    <property type="entry name" value="RHO"/>
    <property type="match status" value="1"/>
</dbReference>
<dbReference type="EnsemblMetazoa" id="Aqu2.1.33486_001">
    <property type="protein sequence ID" value="Aqu2.1.33486_001"/>
    <property type="gene ID" value="Aqu2.1.33486"/>
</dbReference>
<dbReference type="EnsemblMetazoa" id="XM_019995797.1">
    <property type="protein sequence ID" value="XP_019851356.1"/>
    <property type="gene ID" value="LOC105312539"/>
</dbReference>
<dbReference type="InterPro" id="IPR001806">
    <property type="entry name" value="Small_GTPase"/>
</dbReference>
<evidence type="ECO:0008006" key="7">
    <source>
        <dbReference type="Google" id="ProtNLM"/>
    </source>
</evidence>
<organism evidence="5">
    <name type="scientific">Amphimedon queenslandica</name>
    <name type="common">Sponge</name>
    <dbReference type="NCBI Taxonomy" id="400682"/>
    <lineage>
        <taxon>Eukaryota</taxon>
        <taxon>Metazoa</taxon>
        <taxon>Porifera</taxon>
        <taxon>Demospongiae</taxon>
        <taxon>Heteroscleromorpha</taxon>
        <taxon>Haplosclerida</taxon>
        <taxon>Niphatidae</taxon>
        <taxon>Amphimedon</taxon>
    </lineage>
</organism>
<evidence type="ECO:0000256" key="1">
    <source>
        <dbReference type="ARBA" id="ARBA00022741"/>
    </source>
</evidence>
<keyword evidence="2" id="KW-0342">GTP-binding</keyword>
<evidence type="ECO:0000256" key="3">
    <source>
        <dbReference type="ARBA" id="ARBA00023288"/>
    </source>
</evidence>
<dbReference type="PROSITE" id="PS51421">
    <property type="entry name" value="RAS"/>
    <property type="match status" value="1"/>
</dbReference>
<dbReference type="GO" id="GO:0005525">
    <property type="term" value="F:GTP binding"/>
    <property type="evidence" value="ECO:0007669"/>
    <property type="project" value="UniProtKB-KW"/>
</dbReference>
<dbReference type="SMART" id="SM00175">
    <property type="entry name" value="RAB"/>
    <property type="match status" value="1"/>
</dbReference>
<feature type="region of interest" description="Disordered" evidence="4">
    <location>
        <begin position="1"/>
        <end position="60"/>
    </location>
</feature>
<accession>A0A1X7V0K8</accession>
<dbReference type="PROSITE" id="PS51419">
    <property type="entry name" value="RAB"/>
    <property type="match status" value="1"/>
</dbReference>
<dbReference type="InterPro" id="IPR027417">
    <property type="entry name" value="P-loop_NTPase"/>
</dbReference>
<dbReference type="Pfam" id="PF00071">
    <property type="entry name" value="Ras"/>
    <property type="match status" value="1"/>
</dbReference>
<dbReference type="OrthoDB" id="9989112at2759"/>
<evidence type="ECO:0000313" key="6">
    <source>
        <dbReference type="Proteomes" id="UP000007879"/>
    </source>
</evidence>
<dbReference type="NCBIfam" id="TIGR00231">
    <property type="entry name" value="small_GTP"/>
    <property type="match status" value="1"/>
</dbReference>
<dbReference type="InParanoid" id="A0A1X7V0K8"/>
<dbReference type="SMART" id="SM00176">
    <property type="entry name" value="RAN"/>
    <property type="match status" value="1"/>
</dbReference>
<dbReference type="STRING" id="400682.A0A1X7V0K8"/>
<dbReference type="PRINTS" id="PR00449">
    <property type="entry name" value="RASTRNSFRMNG"/>
</dbReference>
<dbReference type="GO" id="GO:0003924">
    <property type="term" value="F:GTPase activity"/>
    <property type="evidence" value="ECO:0007669"/>
    <property type="project" value="InterPro"/>
</dbReference>
<evidence type="ECO:0000256" key="4">
    <source>
        <dbReference type="SAM" id="MobiDB-lite"/>
    </source>
</evidence>
<keyword evidence="1" id="KW-0547">Nucleotide-binding</keyword>
<feature type="compositionally biased region" description="Polar residues" evidence="4">
    <location>
        <begin position="50"/>
        <end position="60"/>
    </location>
</feature>
<dbReference type="FunFam" id="3.40.50.300:FF:001129">
    <property type="entry name" value="ras-related protein Rab-44 isoform X2"/>
    <property type="match status" value="1"/>
</dbReference>
<dbReference type="Gene3D" id="3.40.50.300">
    <property type="entry name" value="P-loop containing nucleotide triphosphate hydrolases"/>
    <property type="match status" value="1"/>
</dbReference>
<dbReference type="PANTHER" id="PTHR47977">
    <property type="entry name" value="RAS-RELATED PROTEIN RAB"/>
    <property type="match status" value="1"/>
</dbReference>
<evidence type="ECO:0000256" key="2">
    <source>
        <dbReference type="ARBA" id="ARBA00023134"/>
    </source>
</evidence>
<dbReference type="SMART" id="SM00174">
    <property type="entry name" value="RHO"/>
    <property type="match status" value="1"/>
</dbReference>
<dbReference type="KEGG" id="aqu:105312539"/>
<feature type="compositionally biased region" description="Polar residues" evidence="4">
    <location>
        <begin position="7"/>
        <end position="23"/>
    </location>
</feature>
<dbReference type="CDD" id="cd00154">
    <property type="entry name" value="Rab"/>
    <property type="match status" value="1"/>
</dbReference>
<dbReference type="eggNOG" id="KOG0078">
    <property type="taxonomic scope" value="Eukaryota"/>
</dbReference>
<dbReference type="EnsemblMetazoa" id="XM_011405272.2">
    <property type="protein sequence ID" value="XP_011403574.1"/>
    <property type="gene ID" value="LOC105312539"/>
</dbReference>
<dbReference type="AlphaFoldDB" id="A0A1X7V0K8"/>
<keyword evidence="3" id="KW-0449">Lipoprotein</keyword>
<dbReference type="InterPro" id="IPR050227">
    <property type="entry name" value="Rab"/>
</dbReference>
<protein>
    <recommendedName>
        <fullName evidence="7">SOCS box domain-containing protein</fullName>
    </recommendedName>
</protein>
<keyword evidence="6" id="KW-1185">Reference proteome</keyword>
<name>A0A1X7V0K8_AMPQE</name>
<reference evidence="6" key="1">
    <citation type="journal article" date="2010" name="Nature">
        <title>The Amphimedon queenslandica genome and the evolution of animal complexity.</title>
        <authorList>
            <person name="Srivastava M."/>
            <person name="Simakov O."/>
            <person name="Chapman J."/>
            <person name="Fahey B."/>
            <person name="Gauthier M.E."/>
            <person name="Mitros T."/>
            <person name="Richards G.S."/>
            <person name="Conaco C."/>
            <person name="Dacre M."/>
            <person name="Hellsten U."/>
            <person name="Larroux C."/>
            <person name="Putnam N.H."/>
            <person name="Stanke M."/>
            <person name="Adamska M."/>
            <person name="Darling A."/>
            <person name="Degnan S.M."/>
            <person name="Oakley T.H."/>
            <person name="Plachetzki D.C."/>
            <person name="Zhai Y."/>
            <person name="Adamski M."/>
            <person name="Calcino A."/>
            <person name="Cummins S.F."/>
            <person name="Goodstein D.M."/>
            <person name="Harris C."/>
            <person name="Jackson D.J."/>
            <person name="Leys S.P."/>
            <person name="Shu S."/>
            <person name="Woodcroft B.J."/>
            <person name="Vervoort M."/>
            <person name="Kosik K.S."/>
            <person name="Manning G."/>
            <person name="Degnan B.M."/>
            <person name="Rokhsar D.S."/>
        </authorList>
    </citation>
    <scope>NUCLEOTIDE SEQUENCE [LARGE SCALE GENOMIC DNA]</scope>
</reference>